<evidence type="ECO:0000313" key="2">
    <source>
        <dbReference type="EMBL" id="RJG49522.1"/>
    </source>
</evidence>
<dbReference type="PANTHER" id="PTHR48098">
    <property type="entry name" value="ENTEROCHELIN ESTERASE-RELATED"/>
    <property type="match status" value="1"/>
</dbReference>
<accession>A0A418YHF0</accession>
<reference evidence="2 3" key="2">
    <citation type="submission" date="2019-01" db="EMBL/GenBank/DDBJ databases">
        <title>Motilimonas pumilus sp. nov., isolated from the gut of sea cucumber (Apostichopus japonicus).</title>
        <authorList>
            <person name="Wang F.-Q."/>
            <person name="Ren L.-H."/>
            <person name="Lin Y.-W."/>
            <person name="Sun G.-H."/>
            <person name="Du Z.-J."/>
            <person name="Zhao J.-X."/>
            <person name="Liu X.-J."/>
            <person name="Liu L.-J."/>
        </authorList>
    </citation>
    <scope>NUCLEOTIDE SEQUENCE [LARGE SCALE GENOMIC DNA]</scope>
    <source>
        <strain evidence="2 3">PLHSC7-2</strain>
    </source>
</reference>
<evidence type="ECO:0000256" key="1">
    <source>
        <dbReference type="SAM" id="SignalP"/>
    </source>
</evidence>
<dbReference type="InterPro" id="IPR029058">
    <property type="entry name" value="AB_hydrolase_fold"/>
</dbReference>
<dbReference type="InterPro" id="IPR000801">
    <property type="entry name" value="Esterase-like"/>
</dbReference>
<evidence type="ECO:0000313" key="3">
    <source>
        <dbReference type="Proteomes" id="UP000283255"/>
    </source>
</evidence>
<keyword evidence="3" id="KW-1185">Reference proteome</keyword>
<dbReference type="EMBL" id="QZCH01000004">
    <property type="protein sequence ID" value="RJG49522.1"/>
    <property type="molecule type" value="Genomic_DNA"/>
</dbReference>
<proteinExistence type="predicted"/>
<dbReference type="AlphaFoldDB" id="A0A418YHF0"/>
<gene>
    <name evidence="2" type="ORF">D1Z90_06075</name>
</gene>
<evidence type="ECO:0008006" key="4">
    <source>
        <dbReference type="Google" id="ProtNLM"/>
    </source>
</evidence>
<dbReference type="Proteomes" id="UP000283255">
    <property type="component" value="Unassembled WGS sequence"/>
</dbReference>
<organism evidence="2 3">
    <name type="scientific">Motilimonas pumila</name>
    <dbReference type="NCBI Taxonomy" id="2303987"/>
    <lineage>
        <taxon>Bacteria</taxon>
        <taxon>Pseudomonadati</taxon>
        <taxon>Pseudomonadota</taxon>
        <taxon>Gammaproteobacteria</taxon>
        <taxon>Alteromonadales</taxon>
        <taxon>Alteromonadales genera incertae sedis</taxon>
        <taxon>Motilimonas</taxon>
    </lineage>
</organism>
<feature type="signal peptide" evidence="1">
    <location>
        <begin position="1"/>
        <end position="24"/>
    </location>
</feature>
<keyword evidence="1" id="KW-0732">Signal</keyword>
<feature type="chain" id="PRO_5019048483" description="Esterase family protein" evidence="1">
    <location>
        <begin position="25"/>
        <end position="317"/>
    </location>
</feature>
<comment type="caution">
    <text evidence="2">The sequence shown here is derived from an EMBL/GenBank/DDBJ whole genome shotgun (WGS) entry which is preliminary data.</text>
</comment>
<dbReference type="Pfam" id="PF00756">
    <property type="entry name" value="Esterase"/>
    <property type="match status" value="1"/>
</dbReference>
<dbReference type="OrthoDB" id="9803578at2"/>
<name>A0A418YHF0_9GAMM</name>
<protein>
    <recommendedName>
        <fullName evidence="4">Esterase family protein</fullName>
    </recommendedName>
</protein>
<reference evidence="2 3" key="1">
    <citation type="submission" date="2018-09" db="EMBL/GenBank/DDBJ databases">
        <authorList>
            <person name="Wang F."/>
        </authorList>
    </citation>
    <scope>NUCLEOTIDE SEQUENCE [LARGE SCALE GENOMIC DNA]</scope>
    <source>
        <strain evidence="2 3">PLHSC7-2</strain>
    </source>
</reference>
<dbReference type="RefSeq" id="WP_119909857.1">
    <property type="nucleotide sequence ID" value="NZ_QZCH01000004.1"/>
</dbReference>
<sequence>MKIALGIISGVLISVLLASKLAVAAGQVEQLSTQVAALKSNGLGTPTKQEVSVYIPPKQKGRELSVVYWLLDFNQDKYVMNSLQPMLDEYFKAHPEAYYMIVAVPSLNKLGGSFYLNSELTGLWQDYTVFDLPFWIEQHYNLTITERRRGVAGFGMGGLGALNISLQYANVFGVAFSAGPTMLQSTDFKTQLTAWPQPYRMAYGASVAPISGEEYGQYPNFDGSEADLALQQLWMQGIANWPQKIDLFYRLGSPLSLWLENAESDPSHQGSAIDQFHQQLTLANFEHQFHRYPGTTKALWPNRFEQALLPYFTQTWR</sequence>
<dbReference type="SUPFAM" id="SSF53474">
    <property type="entry name" value="alpha/beta-Hydrolases"/>
    <property type="match status" value="1"/>
</dbReference>
<dbReference type="Gene3D" id="3.40.50.1820">
    <property type="entry name" value="alpha/beta hydrolase"/>
    <property type="match status" value="1"/>
</dbReference>
<dbReference type="InterPro" id="IPR050583">
    <property type="entry name" value="Mycobacterial_A85_antigen"/>
</dbReference>